<dbReference type="InterPro" id="IPR023298">
    <property type="entry name" value="ATPase_P-typ_TM_dom_sf"/>
</dbReference>
<evidence type="ECO:0000313" key="7">
    <source>
        <dbReference type="EMBL" id="MBE0981379.1"/>
    </source>
</evidence>
<proteinExistence type="predicted"/>
<evidence type="ECO:0000313" key="8">
    <source>
        <dbReference type="Proteomes" id="UP000640866"/>
    </source>
</evidence>
<feature type="non-terminal residue" evidence="7">
    <location>
        <position position="130"/>
    </location>
</feature>
<comment type="caution">
    <text evidence="7">The sequence shown here is derived from an EMBL/GenBank/DDBJ whole genome shotgun (WGS) entry which is preliminary data.</text>
</comment>
<dbReference type="RefSeq" id="WP_192525617.1">
    <property type="nucleotide sequence ID" value="NZ_JACZOI010000802.1"/>
</dbReference>
<evidence type="ECO:0000256" key="2">
    <source>
        <dbReference type="ARBA" id="ARBA00022692"/>
    </source>
</evidence>
<evidence type="ECO:0000256" key="3">
    <source>
        <dbReference type="ARBA" id="ARBA00022723"/>
    </source>
</evidence>
<protein>
    <submittedName>
        <fullName evidence="7">HAD-IC family P-type ATPase</fullName>
    </submittedName>
</protein>
<dbReference type="GO" id="GO:0022857">
    <property type="term" value="F:transmembrane transporter activity"/>
    <property type="evidence" value="ECO:0007669"/>
    <property type="project" value="UniProtKB-ARBA"/>
</dbReference>
<feature type="non-terminal residue" evidence="7">
    <location>
        <position position="1"/>
    </location>
</feature>
<dbReference type="GO" id="GO:0016020">
    <property type="term" value="C:membrane"/>
    <property type="evidence" value="ECO:0007669"/>
    <property type="project" value="UniProtKB-SubCell"/>
</dbReference>
<name>A0AAP1WEQ8_ECOLX</name>
<dbReference type="PANTHER" id="PTHR46594">
    <property type="entry name" value="P-TYPE CATION-TRANSPORTING ATPASE"/>
    <property type="match status" value="1"/>
</dbReference>
<dbReference type="GO" id="GO:0046872">
    <property type="term" value="F:metal ion binding"/>
    <property type="evidence" value="ECO:0007669"/>
    <property type="project" value="UniProtKB-KW"/>
</dbReference>
<sequence>LVEDAQAAKAPIQKLVDKVSQVFVPVVILIALVTLGAWLVAGVGLEQALVNAVAVLVIACPCALGLATPTAIMAGTGVAARHGILIKDAESLEVAHAVTSVAFDKTGTLTSGRPQIIHLGGDDPEQLLRL</sequence>
<comment type="subcellular location">
    <subcellularLocation>
        <location evidence="1">Membrane</location>
    </subcellularLocation>
</comment>
<evidence type="ECO:0000256" key="5">
    <source>
        <dbReference type="ARBA" id="ARBA00023136"/>
    </source>
</evidence>
<dbReference type="Proteomes" id="UP000640866">
    <property type="component" value="Unassembled WGS sequence"/>
</dbReference>
<dbReference type="PANTHER" id="PTHR46594:SF4">
    <property type="entry name" value="P-TYPE CATION-TRANSPORTING ATPASE"/>
    <property type="match status" value="1"/>
</dbReference>
<keyword evidence="4 6" id="KW-1133">Transmembrane helix</keyword>
<dbReference type="EMBL" id="JACZOI010000802">
    <property type="protein sequence ID" value="MBE0981379.1"/>
    <property type="molecule type" value="Genomic_DNA"/>
</dbReference>
<keyword evidence="3" id="KW-0479">Metal-binding</keyword>
<gene>
    <name evidence="7" type="ORF">IH772_30355</name>
</gene>
<feature type="transmembrane region" description="Helical" evidence="6">
    <location>
        <begin position="47"/>
        <end position="67"/>
    </location>
</feature>
<feature type="transmembrane region" description="Helical" evidence="6">
    <location>
        <begin position="22"/>
        <end position="41"/>
    </location>
</feature>
<dbReference type="SUPFAM" id="SSF81665">
    <property type="entry name" value="Calcium ATPase, transmembrane domain M"/>
    <property type="match status" value="1"/>
</dbReference>
<dbReference type="GO" id="GO:0016887">
    <property type="term" value="F:ATP hydrolysis activity"/>
    <property type="evidence" value="ECO:0007669"/>
    <property type="project" value="InterPro"/>
</dbReference>
<dbReference type="PROSITE" id="PS00154">
    <property type="entry name" value="ATPASE_E1_E2"/>
    <property type="match status" value="1"/>
</dbReference>
<dbReference type="GO" id="GO:0005524">
    <property type="term" value="F:ATP binding"/>
    <property type="evidence" value="ECO:0007669"/>
    <property type="project" value="InterPro"/>
</dbReference>
<keyword evidence="5 6" id="KW-0472">Membrane</keyword>
<dbReference type="NCBIfam" id="TIGR01494">
    <property type="entry name" value="ATPase_P-type"/>
    <property type="match status" value="1"/>
</dbReference>
<dbReference type="Gene3D" id="1.20.1110.10">
    <property type="entry name" value="Calcium-transporting ATPase, transmembrane domain"/>
    <property type="match status" value="1"/>
</dbReference>
<organism evidence="7 8">
    <name type="scientific">Escherichia coli</name>
    <dbReference type="NCBI Taxonomy" id="562"/>
    <lineage>
        <taxon>Bacteria</taxon>
        <taxon>Pseudomonadati</taxon>
        <taxon>Pseudomonadota</taxon>
        <taxon>Gammaproteobacteria</taxon>
        <taxon>Enterobacterales</taxon>
        <taxon>Enterobacteriaceae</taxon>
        <taxon>Escherichia</taxon>
    </lineage>
</organism>
<keyword evidence="2 6" id="KW-0812">Transmembrane</keyword>
<dbReference type="InterPro" id="IPR018303">
    <property type="entry name" value="ATPase_P-typ_P_site"/>
</dbReference>
<dbReference type="InterPro" id="IPR001757">
    <property type="entry name" value="P_typ_ATPase"/>
</dbReference>
<reference evidence="7" key="1">
    <citation type="submission" date="2020-09" db="EMBL/GenBank/DDBJ databases">
        <title>Emerging polyconal dissemination of OXA-244-producing E. coli in France.</title>
        <authorList>
            <person name="Emeraud C."/>
            <person name="Girlich D."/>
            <person name="Bonnin R.A."/>
            <person name="Jousset A.B."/>
            <person name="Naas T."/>
            <person name="Dortet L."/>
        </authorList>
    </citation>
    <scope>NUCLEOTIDE SEQUENCE</scope>
    <source>
        <strain evidence="7">225E3</strain>
    </source>
</reference>
<evidence type="ECO:0000256" key="6">
    <source>
        <dbReference type="SAM" id="Phobius"/>
    </source>
</evidence>
<accession>A0AAP1WEQ8</accession>
<dbReference type="AlphaFoldDB" id="A0AAP1WEQ8"/>
<evidence type="ECO:0000256" key="4">
    <source>
        <dbReference type="ARBA" id="ARBA00022989"/>
    </source>
</evidence>
<evidence type="ECO:0000256" key="1">
    <source>
        <dbReference type="ARBA" id="ARBA00004370"/>
    </source>
</evidence>